<keyword evidence="2" id="KW-1185">Reference proteome</keyword>
<reference evidence="1 2" key="1">
    <citation type="submission" date="2014-07" db="EMBL/GenBank/DDBJ databases">
        <title>Genome of Flavobacterium reichenbachii LMG 25512.</title>
        <authorList>
            <person name="Stropko S.J."/>
            <person name="Pipes S.E."/>
            <person name="Newman J.D."/>
        </authorList>
    </citation>
    <scope>NUCLEOTIDE SEQUENCE [LARGE SCALE GENOMIC DNA]</scope>
    <source>
        <strain evidence="1 2">LMG 25512</strain>
    </source>
</reference>
<protein>
    <submittedName>
        <fullName evidence="1">Uncharacterized protein</fullName>
    </submittedName>
</protein>
<dbReference type="STRING" id="362418.IW19_11430"/>
<proteinExistence type="predicted"/>
<name>A0A085ZNT7_9FLAO</name>
<dbReference type="RefSeq" id="WP_035684214.1">
    <property type="nucleotide sequence ID" value="NZ_JPRL01000001.1"/>
</dbReference>
<dbReference type="eggNOG" id="ENOG502Z8XK">
    <property type="taxonomic scope" value="Bacteria"/>
</dbReference>
<evidence type="ECO:0000313" key="1">
    <source>
        <dbReference type="EMBL" id="KFF06101.1"/>
    </source>
</evidence>
<gene>
    <name evidence="1" type="ORF">IW19_11430</name>
</gene>
<comment type="caution">
    <text evidence="1">The sequence shown here is derived from an EMBL/GenBank/DDBJ whole genome shotgun (WGS) entry which is preliminary data.</text>
</comment>
<dbReference type="AlphaFoldDB" id="A0A085ZNT7"/>
<evidence type="ECO:0000313" key="2">
    <source>
        <dbReference type="Proteomes" id="UP000028715"/>
    </source>
</evidence>
<sequence>MSKTFTHPDLLLTVKGNVLSNHEENLDSSMYEDAKNDGKNLAVNILNKLFNKIEYGKIESDFNTERLNSSNFKNIREQIIKLHFQRETVGTEAIKYSKSLDFLSQELNKTQKSFFRFLFKKKIQRLTYEVEQNRNDLDAIKEVEKESYLNITYEYSSIKLKEKYSDLISAFTTLKGSSKIWDMTYSERNMETKSAAQTSMSRNEVEFSFNSIKGLQTNEKSFQFENFNGGDFYFYPNFVIYFKTKEDIAILDYNDLQLDYSVSRFLEESQDIPADTKIVGETWYRVNKDGSPDKRFVNNYTIPIVEYGSIHLKTESGVNELYYISDIQKANHFSEQYNFYQELLKNS</sequence>
<dbReference type="EMBL" id="JPRL01000001">
    <property type="protein sequence ID" value="KFF06101.1"/>
    <property type="molecule type" value="Genomic_DNA"/>
</dbReference>
<organism evidence="1 2">
    <name type="scientific">Flavobacterium reichenbachii</name>
    <dbReference type="NCBI Taxonomy" id="362418"/>
    <lineage>
        <taxon>Bacteria</taxon>
        <taxon>Pseudomonadati</taxon>
        <taxon>Bacteroidota</taxon>
        <taxon>Flavobacteriia</taxon>
        <taxon>Flavobacteriales</taxon>
        <taxon>Flavobacteriaceae</taxon>
        <taxon>Flavobacterium</taxon>
    </lineage>
</organism>
<dbReference type="Proteomes" id="UP000028715">
    <property type="component" value="Unassembled WGS sequence"/>
</dbReference>
<dbReference type="OrthoDB" id="9806903at2"/>
<accession>A0A085ZNT7</accession>